<dbReference type="InterPro" id="IPR032694">
    <property type="entry name" value="CopC/D"/>
</dbReference>
<evidence type="ECO:0000256" key="6">
    <source>
        <dbReference type="SAM" id="MobiDB-lite"/>
    </source>
</evidence>
<name>A0A1H5KXG6_9MICO</name>
<evidence type="ECO:0000313" key="10">
    <source>
        <dbReference type="Proteomes" id="UP000199220"/>
    </source>
</evidence>
<dbReference type="GO" id="GO:0005886">
    <property type="term" value="C:plasma membrane"/>
    <property type="evidence" value="ECO:0007669"/>
    <property type="project" value="UniProtKB-SubCell"/>
</dbReference>
<dbReference type="Pfam" id="PF05425">
    <property type="entry name" value="CopD"/>
    <property type="match status" value="1"/>
</dbReference>
<feature type="transmembrane region" description="Helical" evidence="7">
    <location>
        <begin position="542"/>
        <end position="566"/>
    </location>
</feature>
<dbReference type="AlphaFoldDB" id="A0A1H5KXG6"/>
<feature type="transmembrane region" description="Helical" evidence="7">
    <location>
        <begin position="464"/>
        <end position="485"/>
    </location>
</feature>
<feature type="transmembrane region" description="Helical" evidence="7">
    <location>
        <begin position="223"/>
        <end position="243"/>
    </location>
</feature>
<accession>A0A1H5KXG6</accession>
<evidence type="ECO:0000256" key="5">
    <source>
        <dbReference type="ARBA" id="ARBA00023136"/>
    </source>
</evidence>
<evidence type="ECO:0000313" key="9">
    <source>
        <dbReference type="EMBL" id="SEE69067.1"/>
    </source>
</evidence>
<keyword evidence="2" id="KW-1003">Cell membrane</keyword>
<feature type="domain" description="Copper resistance protein D" evidence="8">
    <location>
        <begin position="254"/>
        <end position="353"/>
    </location>
</feature>
<evidence type="ECO:0000256" key="4">
    <source>
        <dbReference type="ARBA" id="ARBA00022989"/>
    </source>
</evidence>
<dbReference type="PANTHER" id="PTHR34820">
    <property type="entry name" value="INNER MEMBRANE PROTEIN YEBZ"/>
    <property type="match status" value="1"/>
</dbReference>
<keyword evidence="3 7" id="KW-0812">Transmembrane</keyword>
<evidence type="ECO:0000256" key="2">
    <source>
        <dbReference type="ARBA" id="ARBA00022475"/>
    </source>
</evidence>
<dbReference type="Proteomes" id="UP000199220">
    <property type="component" value="Unassembled WGS sequence"/>
</dbReference>
<comment type="subcellular location">
    <subcellularLocation>
        <location evidence="1">Cell membrane</location>
        <topology evidence="1">Multi-pass membrane protein</topology>
    </subcellularLocation>
</comment>
<feature type="transmembrane region" description="Helical" evidence="7">
    <location>
        <begin position="628"/>
        <end position="649"/>
    </location>
</feature>
<feature type="transmembrane region" description="Helical" evidence="7">
    <location>
        <begin position="291"/>
        <end position="311"/>
    </location>
</feature>
<keyword evidence="4 7" id="KW-1133">Transmembrane helix</keyword>
<feature type="transmembrane region" description="Helical" evidence="7">
    <location>
        <begin position="578"/>
        <end position="608"/>
    </location>
</feature>
<organism evidence="9 10">
    <name type="scientific">Ruania alba</name>
    <dbReference type="NCBI Taxonomy" id="648782"/>
    <lineage>
        <taxon>Bacteria</taxon>
        <taxon>Bacillati</taxon>
        <taxon>Actinomycetota</taxon>
        <taxon>Actinomycetes</taxon>
        <taxon>Micrococcales</taxon>
        <taxon>Ruaniaceae</taxon>
        <taxon>Ruania</taxon>
    </lineage>
</organism>
<dbReference type="EMBL" id="FNTX01000002">
    <property type="protein sequence ID" value="SEE69067.1"/>
    <property type="molecule type" value="Genomic_DNA"/>
</dbReference>
<dbReference type="Pfam" id="PF09678">
    <property type="entry name" value="Caa3_CtaG"/>
    <property type="match status" value="1"/>
</dbReference>
<reference evidence="10" key="1">
    <citation type="submission" date="2016-10" db="EMBL/GenBank/DDBJ databases">
        <authorList>
            <person name="Varghese N."/>
            <person name="Submissions S."/>
        </authorList>
    </citation>
    <scope>NUCLEOTIDE SEQUENCE [LARGE SCALE GENOMIC DNA]</scope>
    <source>
        <strain evidence="10">DSM 21368</strain>
    </source>
</reference>
<feature type="transmembrane region" description="Helical" evidence="7">
    <location>
        <begin position="21"/>
        <end position="47"/>
    </location>
</feature>
<evidence type="ECO:0000256" key="1">
    <source>
        <dbReference type="ARBA" id="ARBA00004651"/>
    </source>
</evidence>
<evidence type="ECO:0000256" key="7">
    <source>
        <dbReference type="SAM" id="Phobius"/>
    </source>
</evidence>
<feature type="transmembrane region" description="Helical" evidence="7">
    <location>
        <begin position="332"/>
        <end position="354"/>
    </location>
</feature>
<feature type="transmembrane region" description="Helical" evidence="7">
    <location>
        <begin position="428"/>
        <end position="452"/>
    </location>
</feature>
<keyword evidence="5 7" id="KW-0472">Membrane</keyword>
<dbReference type="RefSeq" id="WP_245708836.1">
    <property type="nucleotide sequence ID" value="NZ_FNTX01000002.1"/>
</dbReference>
<feature type="transmembrane region" description="Helical" evidence="7">
    <location>
        <begin position="67"/>
        <end position="92"/>
    </location>
</feature>
<dbReference type="STRING" id="648782.SAMN04488554_2483"/>
<dbReference type="InterPro" id="IPR008457">
    <property type="entry name" value="Cu-R_CopD_dom"/>
</dbReference>
<feature type="transmembrane region" description="Helical" evidence="7">
    <location>
        <begin position="506"/>
        <end position="530"/>
    </location>
</feature>
<sequence>MSAPPVAPSSVRPTSGVARRATWAAWALIPTAMLASVLGLAFSGAAGPTDLADAGAIVRWGRPLLTVVWQLSASVTLGGLALLMFALPPGGAASAGERRRAPRAAVDGAGWRIASRAVMVAGPVWAGALVLDLVFGYATVAGRSIGGEGFGDELVFYLTELSTGRAALVAAVLAAVASIACVAVAGYGTTVIAAVLSMSVLIPIATSGHASGSAYHELGMSGMFGHLLFAAVWVGGLMVLCLSAPRLGRDLASAVHRYSAVALWCFVGVGVSGAANAWLRLGGWDGFFGSYGALLLVKIAIFVGLGAIGYLHRVRTVPQLKPRPDGGAPRAFWRLAAVEVLVMGAVMGVAVALADTGPPVPQEAQENLSPAEELSQQPVPPPPTLGRWFTQGTPDLLFAYLAVTLAVVYLTWVLRLRRRGDTWPVTRTVVWLVGCAGFAYVNLGGAAVYGRILFSAHMVQHMSMVMVLPILFVIGAPVTLALRALEGRTDGSRGPREWLLAVVHSRWARFASHPVIAAVNFAGSMIVFYFTPLFELALTTHLGHIAMVVHFSLAGYVFVNVLVGVDPGPRRPIYPLRLVLLFATMAFHAFFGIAIISMGTLLAADYFGALGLPWGVDALADQETGGEITWGIGEVPSLALAIGVAIMWARSDQREAKRVDRAADRNSGAELEAYNAMMQRMAKGESREG</sequence>
<protein>
    <submittedName>
        <fullName evidence="9">Putative copper resistance protein D</fullName>
    </submittedName>
</protein>
<gene>
    <name evidence="9" type="ORF">SAMN04488554_2483</name>
</gene>
<dbReference type="InterPro" id="IPR019108">
    <property type="entry name" value="Caa3_assmbl_CtaG-rel"/>
</dbReference>
<keyword evidence="10" id="KW-1185">Reference proteome</keyword>
<feature type="transmembrane region" description="Helical" evidence="7">
    <location>
        <begin position="191"/>
        <end position="211"/>
    </location>
</feature>
<feature type="transmembrane region" description="Helical" evidence="7">
    <location>
        <begin position="397"/>
        <end position="416"/>
    </location>
</feature>
<dbReference type="GO" id="GO:0006825">
    <property type="term" value="P:copper ion transport"/>
    <property type="evidence" value="ECO:0007669"/>
    <property type="project" value="InterPro"/>
</dbReference>
<dbReference type="PANTHER" id="PTHR34820:SF4">
    <property type="entry name" value="INNER MEMBRANE PROTEIN YEBZ"/>
    <property type="match status" value="1"/>
</dbReference>
<evidence type="ECO:0000256" key="3">
    <source>
        <dbReference type="ARBA" id="ARBA00022692"/>
    </source>
</evidence>
<feature type="transmembrane region" description="Helical" evidence="7">
    <location>
        <begin position="255"/>
        <end position="279"/>
    </location>
</feature>
<evidence type="ECO:0000259" key="8">
    <source>
        <dbReference type="Pfam" id="PF05425"/>
    </source>
</evidence>
<proteinExistence type="predicted"/>
<feature type="region of interest" description="Disordered" evidence="6">
    <location>
        <begin position="360"/>
        <end position="379"/>
    </location>
</feature>
<feature type="transmembrane region" description="Helical" evidence="7">
    <location>
        <begin position="113"/>
        <end position="138"/>
    </location>
</feature>